<dbReference type="GO" id="GO:0017177">
    <property type="term" value="C:glucosidase II complex"/>
    <property type="evidence" value="ECO:0007669"/>
    <property type="project" value="TreeGrafter"/>
</dbReference>
<accession>A0A8B7NW96</accession>
<feature type="domain" description="Glucosidase II beta subunit N-terminal" evidence="2">
    <location>
        <begin position="127"/>
        <end position="204"/>
    </location>
</feature>
<organism evidence="3 4">
    <name type="scientific">Hyalella azteca</name>
    <name type="common">Amphipod</name>
    <dbReference type="NCBI Taxonomy" id="294128"/>
    <lineage>
        <taxon>Eukaryota</taxon>
        <taxon>Metazoa</taxon>
        <taxon>Ecdysozoa</taxon>
        <taxon>Arthropoda</taxon>
        <taxon>Crustacea</taxon>
        <taxon>Multicrustacea</taxon>
        <taxon>Malacostraca</taxon>
        <taxon>Eumalacostraca</taxon>
        <taxon>Peracarida</taxon>
        <taxon>Amphipoda</taxon>
        <taxon>Senticaudata</taxon>
        <taxon>Talitrida</taxon>
        <taxon>Talitroidea</taxon>
        <taxon>Hyalellidae</taxon>
        <taxon>Hyalella</taxon>
    </lineage>
</organism>
<dbReference type="PANTHER" id="PTHR12630:SF1">
    <property type="entry name" value="GLUCOSIDASE 2 SUBUNIT BETA"/>
    <property type="match status" value="1"/>
</dbReference>
<sequence length="235" mass="27193">MLPVRWLPRLQKRRVLFTCIFFALLFLMYQLMFFVVLNNETNRRPQNHPKDINRLKPVNSRKDESVMKSYKFNKNYASENGNHPEFVDNKFNRGGLLKHQSHSKHELSTSEKNHMIRIGVSKDLEVMNDKTIFRCFKSGMIISAKQVNDNYCDCPEDGSDEPLTNACENSIFYCRKHSNGFPKSVPSSFTNDGVCDCCDGSDEWLDGTLPLKFSQERQNQIAVHQTPCQDICAVR</sequence>
<name>A0A8B7NW96_HYAAZ</name>
<dbReference type="OMA" id="QDICAVR"/>
<keyword evidence="1" id="KW-1133">Transmembrane helix</keyword>
<dbReference type="RefSeq" id="XP_018017995.1">
    <property type="nucleotide sequence ID" value="XM_018162506.2"/>
</dbReference>
<evidence type="ECO:0000313" key="4">
    <source>
        <dbReference type="RefSeq" id="XP_018017995.1"/>
    </source>
</evidence>
<reference evidence="4" key="1">
    <citation type="submission" date="2025-08" db="UniProtKB">
        <authorList>
            <consortium name="RefSeq"/>
        </authorList>
    </citation>
    <scope>IDENTIFICATION</scope>
    <source>
        <tissue evidence="4">Whole organism</tissue>
    </source>
</reference>
<dbReference type="PANTHER" id="PTHR12630">
    <property type="entry name" value="N-LINKED OLIGOSACCHARIDE PROCESSING"/>
    <property type="match status" value="1"/>
</dbReference>
<keyword evidence="3" id="KW-1185">Reference proteome</keyword>
<dbReference type="OrthoDB" id="28322at2759"/>
<dbReference type="InterPro" id="IPR039794">
    <property type="entry name" value="Gtb1-like"/>
</dbReference>
<keyword evidence="1" id="KW-0812">Transmembrane</keyword>
<evidence type="ECO:0000259" key="2">
    <source>
        <dbReference type="Pfam" id="PF12999"/>
    </source>
</evidence>
<proteinExistence type="predicted"/>
<dbReference type="GO" id="GO:0006491">
    <property type="term" value="P:N-glycan processing"/>
    <property type="evidence" value="ECO:0007669"/>
    <property type="project" value="TreeGrafter"/>
</dbReference>
<gene>
    <name evidence="4" type="primary">LOC108674546</name>
</gene>
<feature type="transmembrane region" description="Helical" evidence="1">
    <location>
        <begin position="15"/>
        <end position="37"/>
    </location>
</feature>
<keyword evidence="1" id="KW-0472">Membrane</keyword>
<dbReference type="Pfam" id="PF12999">
    <property type="entry name" value="PRKCSH-like"/>
    <property type="match status" value="1"/>
</dbReference>
<protein>
    <submittedName>
        <fullName evidence="4">Uncharacterized protein LOC108674546</fullName>
    </submittedName>
</protein>
<evidence type="ECO:0000256" key="1">
    <source>
        <dbReference type="SAM" id="Phobius"/>
    </source>
</evidence>
<dbReference type="Proteomes" id="UP000694843">
    <property type="component" value="Unplaced"/>
</dbReference>
<evidence type="ECO:0000313" key="3">
    <source>
        <dbReference type="Proteomes" id="UP000694843"/>
    </source>
</evidence>
<dbReference type="InterPro" id="IPR028146">
    <property type="entry name" value="PRKCSH_N"/>
</dbReference>
<dbReference type="AlphaFoldDB" id="A0A8B7NW96"/>
<dbReference type="KEGG" id="hazt:108674546"/>
<dbReference type="GeneID" id="108674546"/>